<evidence type="ECO:0000256" key="2">
    <source>
        <dbReference type="SAM" id="SignalP"/>
    </source>
</evidence>
<dbReference type="Proteomes" id="UP000011116">
    <property type="component" value="Chromosome 5H"/>
</dbReference>
<evidence type="ECO:0000313" key="4">
    <source>
        <dbReference type="Proteomes" id="UP000011116"/>
    </source>
</evidence>
<protein>
    <recommendedName>
        <fullName evidence="5">Bowman-Birk serine protease inhibitors family domain-containing protein</fullName>
    </recommendedName>
</protein>
<keyword evidence="4" id="KW-1185">Reference proteome</keyword>
<feature type="compositionally biased region" description="Basic and acidic residues" evidence="1">
    <location>
        <begin position="25"/>
        <end position="36"/>
    </location>
</feature>
<dbReference type="Gramene" id="HORVU.MOREX.r2.5HG0446650.1">
    <property type="protein sequence ID" value="HORVU.MOREX.r2.5HG0446650.1"/>
    <property type="gene ID" value="HORVU.MOREX.r2.5HG0446650"/>
</dbReference>
<dbReference type="EnsemblPlants" id="HORVU.MOREX.r3.5HG0536730.1">
    <property type="protein sequence ID" value="HORVU.MOREX.r3.5HG0536730.1"/>
    <property type="gene ID" value="HORVU.MOREX.r3.5HG0536730"/>
</dbReference>
<accession>A0A8I6YN30</accession>
<reference evidence="3" key="3">
    <citation type="submission" date="2022-01" db="UniProtKB">
        <authorList>
            <consortium name="EnsemblPlants"/>
        </authorList>
    </citation>
    <scope>IDENTIFICATION</scope>
    <source>
        <strain evidence="3">subsp. vulgare</strain>
    </source>
</reference>
<proteinExistence type="predicted"/>
<dbReference type="AlphaFoldDB" id="A0A8I6YN30"/>
<feature type="region of interest" description="Disordered" evidence="1">
    <location>
        <begin position="22"/>
        <end position="44"/>
    </location>
</feature>
<reference evidence="4" key="1">
    <citation type="journal article" date="2012" name="Nature">
        <title>A physical, genetic and functional sequence assembly of the barley genome.</title>
        <authorList>
            <consortium name="The International Barley Genome Sequencing Consortium"/>
            <person name="Mayer K.F."/>
            <person name="Waugh R."/>
            <person name="Brown J.W."/>
            <person name="Schulman A."/>
            <person name="Langridge P."/>
            <person name="Platzer M."/>
            <person name="Fincher G.B."/>
            <person name="Muehlbauer G.J."/>
            <person name="Sato K."/>
            <person name="Close T.J."/>
            <person name="Wise R.P."/>
            <person name="Stein N."/>
        </authorList>
    </citation>
    <scope>NUCLEOTIDE SEQUENCE [LARGE SCALE GENOMIC DNA]</scope>
    <source>
        <strain evidence="4">cv. Morex</strain>
    </source>
</reference>
<reference evidence="3" key="2">
    <citation type="submission" date="2020-10" db="EMBL/GenBank/DDBJ databases">
        <authorList>
            <person name="Scholz U."/>
            <person name="Mascher M."/>
            <person name="Fiebig A."/>
        </authorList>
    </citation>
    <scope>NUCLEOTIDE SEQUENCE [LARGE SCALE GENOMIC DNA]</scope>
    <source>
        <strain evidence="3">cv. Morex</strain>
    </source>
</reference>
<evidence type="ECO:0008006" key="5">
    <source>
        <dbReference type="Google" id="ProtNLM"/>
    </source>
</evidence>
<feature type="signal peptide" evidence="2">
    <location>
        <begin position="1"/>
        <end position="21"/>
    </location>
</feature>
<name>A0A8I6YN30_HORVV</name>
<sequence length="105" mass="11542">MKGSSLVFMVTLLSISYLAASGPRDLGDERSRDDGRASASANAPVLHSSLDESKISMRFCVVRDCKTKAEGWTELCYCCLPLPDFPCWHKLHECQANCPACKPNC</sequence>
<organism evidence="3 4">
    <name type="scientific">Hordeum vulgare subsp. vulgare</name>
    <name type="common">Domesticated barley</name>
    <dbReference type="NCBI Taxonomy" id="112509"/>
    <lineage>
        <taxon>Eukaryota</taxon>
        <taxon>Viridiplantae</taxon>
        <taxon>Streptophyta</taxon>
        <taxon>Embryophyta</taxon>
        <taxon>Tracheophyta</taxon>
        <taxon>Spermatophyta</taxon>
        <taxon>Magnoliopsida</taxon>
        <taxon>Liliopsida</taxon>
        <taxon>Poales</taxon>
        <taxon>Poaceae</taxon>
        <taxon>BOP clade</taxon>
        <taxon>Pooideae</taxon>
        <taxon>Triticodae</taxon>
        <taxon>Triticeae</taxon>
        <taxon>Hordeinae</taxon>
        <taxon>Hordeum</taxon>
    </lineage>
</organism>
<keyword evidence="2" id="KW-0732">Signal</keyword>
<evidence type="ECO:0000313" key="3">
    <source>
        <dbReference type="EnsemblPlants" id="HORVU.MOREX.r3.5HG0536730.1"/>
    </source>
</evidence>
<feature type="chain" id="PRO_5035150007" description="Bowman-Birk serine protease inhibitors family domain-containing protein" evidence="2">
    <location>
        <begin position="22"/>
        <end position="105"/>
    </location>
</feature>
<evidence type="ECO:0000256" key="1">
    <source>
        <dbReference type="SAM" id="MobiDB-lite"/>
    </source>
</evidence>
<dbReference type="Gramene" id="HORVU.MOREX.r3.5HG0536730.1">
    <property type="protein sequence ID" value="HORVU.MOREX.r3.5HG0536730.1"/>
    <property type="gene ID" value="HORVU.MOREX.r3.5HG0536730"/>
</dbReference>